<dbReference type="RefSeq" id="WP_002703698.1">
    <property type="nucleotide sequence ID" value="NZ_AAWS01000057.1"/>
</dbReference>
<protein>
    <recommendedName>
        <fullName evidence="3">Co-chaperone DjlA N-terminal domain-containing protein</fullName>
    </recommendedName>
</protein>
<dbReference type="Proteomes" id="UP000004095">
    <property type="component" value="Unassembled WGS sequence"/>
</dbReference>
<dbReference type="OrthoDB" id="882467at2"/>
<reference evidence="1 2" key="1">
    <citation type="submission" date="2007-01" db="EMBL/GenBank/DDBJ databases">
        <authorList>
            <person name="Haygood M."/>
            <person name="Podell S."/>
            <person name="Anderson C."/>
            <person name="Hopkinson B."/>
            <person name="Roe K."/>
            <person name="Barbeau K."/>
            <person name="Gaasterland T."/>
            <person name="Ferriera S."/>
            <person name="Johnson J."/>
            <person name="Kravitz S."/>
            <person name="Beeson K."/>
            <person name="Sutton G."/>
            <person name="Rogers Y.-H."/>
            <person name="Friedman R."/>
            <person name="Frazier M."/>
            <person name="Venter J.C."/>
        </authorList>
    </citation>
    <scope>NUCLEOTIDE SEQUENCE [LARGE SCALE GENOMIC DNA]</scope>
    <source>
        <strain evidence="1 2">ATCC 23134</strain>
    </source>
</reference>
<organism evidence="1 2">
    <name type="scientific">Microscilla marina ATCC 23134</name>
    <dbReference type="NCBI Taxonomy" id="313606"/>
    <lineage>
        <taxon>Bacteria</taxon>
        <taxon>Pseudomonadati</taxon>
        <taxon>Bacteroidota</taxon>
        <taxon>Cytophagia</taxon>
        <taxon>Cytophagales</taxon>
        <taxon>Microscillaceae</taxon>
        <taxon>Microscilla</taxon>
    </lineage>
</organism>
<dbReference type="eggNOG" id="ENOG5033MDI">
    <property type="taxonomic scope" value="Bacteria"/>
</dbReference>
<evidence type="ECO:0000313" key="2">
    <source>
        <dbReference type="Proteomes" id="UP000004095"/>
    </source>
</evidence>
<name>A1ZX90_MICM2</name>
<keyword evidence="2" id="KW-1185">Reference proteome</keyword>
<dbReference type="Gene3D" id="1.10.3680.10">
    <property type="entry name" value="TerB-like"/>
    <property type="match status" value="1"/>
</dbReference>
<comment type="caution">
    <text evidence="1">The sequence shown here is derived from an EMBL/GenBank/DDBJ whole genome shotgun (WGS) entry which is preliminary data.</text>
</comment>
<gene>
    <name evidence="1" type="ORF">M23134_03678</name>
</gene>
<evidence type="ECO:0000313" key="1">
    <source>
        <dbReference type="EMBL" id="EAY24964.1"/>
    </source>
</evidence>
<sequence>MKNKEQGLACFRNIYKIAVADGYLVREEKEMLLETGQRMGVSRTQARDIMNKINHLDFIIPDEYNEQMEHLEYIIRMMMVDHEIHDREYELCYAFAKKIGRNEVILQRIIDKVSKEMSVLY</sequence>
<dbReference type="SUPFAM" id="SSF158682">
    <property type="entry name" value="TerB-like"/>
    <property type="match status" value="1"/>
</dbReference>
<evidence type="ECO:0008006" key="3">
    <source>
        <dbReference type="Google" id="ProtNLM"/>
    </source>
</evidence>
<accession>A1ZX90</accession>
<dbReference type="InterPro" id="IPR029024">
    <property type="entry name" value="TerB-like"/>
</dbReference>
<dbReference type="AlphaFoldDB" id="A1ZX90"/>
<dbReference type="EMBL" id="AAWS01000057">
    <property type="protein sequence ID" value="EAY24964.1"/>
    <property type="molecule type" value="Genomic_DNA"/>
</dbReference>
<proteinExistence type="predicted"/>
<dbReference type="CDD" id="cd07177">
    <property type="entry name" value="terB_like"/>
    <property type="match status" value="1"/>
</dbReference>